<evidence type="ECO:0000313" key="2">
    <source>
        <dbReference type="Proteomes" id="UP000254978"/>
    </source>
</evidence>
<organism evidence="1 2">
    <name type="scientific">Mycolicibacterium tokaiense</name>
    <dbReference type="NCBI Taxonomy" id="39695"/>
    <lineage>
        <taxon>Bacteria</taxon>
        <taxon>Bacillati</taxon>
        <taxon>Actinomycetota</taxon>
        <taxon>Actinomycetes</taxon>
        <taxon>Mycobacteriales</taxon>
        <taxon>Mycobacteriaceae</taxon>
        <taxon>Mycolicibacterium</taxon>
    </lineage>
</organism>
<dbReference type="Proteomes" id="UP000254978">
    <property type="component" value="Unassembled WGS sequence"/>
</dbReference>
<dbReference type="EMBL" id="UGQT01000001">
    <property type="protein sequence ID" value="STZ60142.1"/>
    <property type="molecule type" value="Genomic_DNA"/>
</dbReference>
<keyword evidence="2" id="KW-1185">Reference proteome</keyword>
<evidence type="ECO:0000313" key="1">
    <source>
        <dbReference type="EMBL" id="STZ60142.1"/>
    </source>
</evidence>
<dbReference type="RefSeq" id="WP_115279409.1">
    <property type="nucleotide sequence ID" value="NZ_AP022600.1"/>
</dbReference>
<dbReference type="Gene3D" id="3.40.50.2000">
    <property type="entry name" value="Glycogen Phosphorylase B"/>
    <property type="match status" value="1"/>
</dbReference>
<evidence type="ECO:0008006" key="3">
    <source>
        <dbReference type="Google" id="ProtNLM"/>
    </source>
</evidence>
<protein>
    <recommendedName>
        <fullName evidence="3">Glycosyltransferase</fullName>
    </recommendedName>
</protein>
<proteinExistence type="predicted"/>
<reference evidence="1 2" key="1">
    <citation type="submission" date="2018-06" db="EMBL/GenBank/DDBJ databases">
        <authorList>
            <consortium name="Pathogen Informatics"/>
            <person name="Doyle S."/>
        </authorList>
    </citation>
    <scope>NUCLEOTIDE SEQUENCE [LARGE SCALE GENOMIC DNA]</scope>
    <source>
        <strain evidence="1 2">NCTC10821</strain>
    </source>
</reference>
<dbReference type="AlphaFoldDB" id="A0A378TH60"/>
<name>A0A378TH60_9MYCO</name>
<dbReference type="OrthoDB" id="4120491at2"/>
<sequence>MTATVTHLVVGPPRHGVVQFGLDLHTAMVAAGAASQLVAVEHPDEVHWATPPAAVHLQFTDRLFGTSPEQAAATVSTIVAPLVAAGCRVTATLHDLPQPSDGRNAARRAQAYAAVCADVHAVVVSSEHERLLLGADAPPRTAVIPLPVHTVTAEPVVGEALSVGIFGYVYPGKGHHEVLSALGELGSDAELVAIGAPSDGHAHLVDDLQQRAREWGVRFRITGYVTDRLPELLQAITVPVVAHRHISASGSLNNWLGLGRRPLAPAHRYTEEIARRNPDAVQLYPDTDFGLRSALQTALAAPASTWLPASTVCRPTARDAALEYARTLRQWYR</sequence>
<accession>A0A378TH60</accession>
<dbReference type="SUPFAM" id="SSF53756">
    <property type="entry name" value="UDP-Glycosyltransferase/glycogen phosphorylase"/>
    <property type="match status" value="1"/>
</dbReference>
<gene>
    <name evidence="1" type="ORF">NCTC10821_03680</name>
</gene>